<sequence>MSQSPTTATTSTSMMTTRGTKRSRSNDETRAETKVSPRNHAKAQTYDPRPEEVLNPSLMTERQQLAFLLRKTAPAKSPAHKDTTHEDTSLKRKPSPAPSPVHKSPIESTTTRKGRAAAAKKVPPVEILCCVCSKYTCTTALFICEHCDKKYPTQKKLGLISV</sequence>
<feature type="compositionally biased region" description="Basic and acidic residues" evidence="1">
    <location>
        <begin position="79"/>
        <end position="90"/>
    </location>
</feature>
<accession>A0A1V9YPZ3</accession>
<feature type="region of interest" description="Disordered" evidence="1">
    <location>
        <begin position="1"/>
        <end position="118"/>
    </location>
</feature>
<proteinExistence type="predicted"/>
<evidence type="ECO:0000256" key="1">
    <source>
        <dbReference type="SAM" id="MobiDB-lite"/>
    </source>
</evidence>
<gene>
    <name evidence="2" type="ORF">ACHHYP_08067</name>
</gene>
<protein>
    <submittedName>
        <fullName evidence="2">Uncharacterized protein</fullName>
    </submittedName>
</protein>
<reference evidence="2 3" key="1">
    <citation type="journal article" date="2014" name="Genome Biol. Evol.">
        <title>The secreted proteins of Achlya hypogyna and Thraustotheca clavata identify the ancestral oomycete secretome and reveal gene acquisitions by horizontal gene transfer.</title>
        <authorList>
            <person name="Misner I."/>
            <person name="Blouin N."/>
            <person name="Leonard G."/>
            <person name="Richards T.A."/>
            <person name="Lane C.E."/>
        </authorList>
    </citation>
    <scope>NUCLEOTIDE SEQUENCE [LARGE SCALE GENOMIC DNA]</scope>
    <source>
        <strain evidence="2 3">ATCC 48635</strain>
    </source>
</reference>
<feature type="compositionally biased region" description="Low complexity" evidence="1">
    <location>
        <begin position="1"/>
        <end position="18"/>
    </location>
</feature>
<keyword evidence="3" id="KW-1185">Reference proteome</keyword>
<name>A0A1V9YPZ3_ACHHY</name>
<comment type="caution">
    <text evidence="2">The sequence shown here is derived from an EMBL/GenBank/DDBJ whole genome shotgun (WGS) entry which is preliminary data.</text>
</comment>
<dbReference type="EMBL" id="JNBR01001424">
    <property type="protein sequence ID" value="OQR87771.1"/>
    <property type="molecule type" value="Genomic_DNA"/>
</dbReference>
<dbReference type="AlphaFoldDB" id="A0A1V9YPZ3"/>
<organism evidence="2 3">
    <name type="scientific">Achlya hypogyna</name>
    <name type="common">Oomycete</name>
    <name type="synonym">Protoachlya hypogyna</name>
    <dbReference type="NCBI Taxonomy" id="1202772"/>
    <lineage>
        <taxon>Eukaryota</taxon>
        <taxon>Sar</taxon>
        <taxon>Stramenopiles</taxon>
        <taxon>Oomycota</taxon>
        <taxon>Saprolegniomycetes</taxon>
        <taxon>Saprolegniales</taxon>
        <taxon>Achlyaceae</taxon>
        <taxon>Achlya</taxon>
    </lineage>
</organism>
<evidence type="ECO:0000313" key="3">
    <source>
        <dbReference type="Proteomes" id="UP000243579"/>
    </source>
</evidence>
<evidence type="ECO:0000313" key="2">
    <source>
        <dbReference type="EMBL" id="OQR87771.1"/>
    </source>
</evidence>
<feature type="compositionally biased region" description="Basic and acidic residues" evidence="1">
    <location>
        <begin position="24"/>
        <end position="35"/>
    </location>
</feature>
<dbReference type="OrthoDB" id="67732at2759"/>
<dbReference type="Proteomes" id="UP000243579">
    <property type="component" value="Unassembled WGS sequence"/>
</dbReference>